<dbReference type="eggNOG" id="arCOG06658">
    <property type="taxonomic scope" value="Archaea"/>
</dbReference>
<dbReference type="KEGG" id="mok:Metok_0393"/>
<accession>F8AKP7</accession>
<sequence>MSTNIIEGTFVKMGKNCEELTKNLQNFNGYLRLSIKRDYGFEEGYIFLENSMPVGYYYSYNNTELFGNRAIEYIEEMKKNNNCIVELYQYDLDKLKLMKDLFKEMFLNKPEPKVEPKVEEKIFRDMDKDVLCKYQKIVLNIPSGKPLKMGITGGCEEYKEYLEDYRLLDVFKKDSDGKFKRAHIIYHNKEPILAYYEDNNGVLFGNCACDFIKELLNDSDVVIDIYEYNIEKINILTEYYPHSKLKEDSSKDENKNESNGEDLDEFIYKLSEKKEISPTNKDNEEKDNEPLNKEELLKKLGINAPSDDTIDNIIQNVVVPDAYELKNIENEINEKISEFLKNQEDIQDFLIDISVEYNQGYICNCKIKLKPKKKFGLIKKDVNVQYIKDGIYNILNNYIINMDSKVSIELL</sequence>
<dbReference type="Pfam" id="PF09987">
    <property type="entry name" value="DUF2226"/>
    <property type="match status" value="2"/>
</dbReference>
<dbReference type="RefSeq" id="WP_013866566.1">
    <property type="nucleotide sequence ID" value="NC_015636.1"/>
</dbReference>
<organism evidence="1 2">
    <name type="scientific">Methanothermococcus okinawensis (strain DSM 14208 / JCM 11175 / IH1)</name>
    <dbReference type="NCBI Taxonomy" id="647113"/>
    <lineage>
        <taxon>Archaea</taxon>
        <taxon>Methanobacteriati</taxon>
        <taxon>Methanobacteriota</taxon>
        <taxon>Methanomada group</taxon>
        <taxon>Methanococci</taxon>
        <taxon>Methanococcales</taxon>
        <taxon>Methanococcaceae</taxon>
        <taxon>Methanothermococcus</taxon>
    </lineage>
</organism>
<dbReference type="AlphaFoldDB" id="F8AKP7"/>
<dbReference type="GeneID" id="10772516"/>
<keyword evidence="2" id="KW-1185">Reference proteome</keyword>
<reference evidence="1" key="1">
    <citation type="submission" date="2011-05" db="EMBL/GenBank/DDBJ databases">
        <title>Complete sequence of chromosome of Methanothermococcus okinawensis IH1.</title>
        <authorList>
            <consortium name="US DOE Joint Genome Institute"/>
            <person name="Lucas S."/>
            <person name="Han J."/>
            <person name="Lapidus A."/>
            <person name="Cheng J.-F."/>
            <person name="Goodwin L."/>
            <person name="Pitluck S."/>
            <person name="Peters L."/>
            <person name="Mikhailova N."/>
            <person name="Held B."/>
            <person name="Han C."/>
            <person name="Tapia R."/>
            <person name="Land M."/>
            <person name="Hauser L."/>
            <person name="Kyrpides N."/>
            <person name="Ivanova N."/>
            <person name="Pagani I."/>
            <person name="Sieprawska-Lupa M."/>
            <person name="Takai K."/>
            <person name="Miyazaki J."/>
            <person name="Whitman W."/>
            <person name="Woyke T."/>
        </authorList>
    </citation>
    <scope>NUCLEOTIDE SEQUENCE [LARGE SCALE GENOMIC DNA]</scope>
    <source>
        <strain evidence="1">IH1</strain>
    </source>
</reference>
<proteinExistence type="predicted"/>
<dbReference type="STRING" id="647113.Metok_0393"/>
<dbReference type="Proteomes" id="UP000009296">
    <property type="component" value="Chromosome"/>
</dbReference>
<evidence type="ECO:0000313" key="1">
    <source>
        <dbReference type="EMBL" id="AEH06380.1"/>
    </source>
</evidence>
<evidence type="ECO:0000313" key="2">
    <source>
        <dbReference type="Proteomes" id="UP000009296"/>
    </source>
</evidence>
<dbReference type="OrthoDB" id="65984at2157"/>
<dbReference type="InterPro" id="IPR019249">
    <property type="entry name" value="DUF2226"/>
</dbReference>
<dbReference type="EMBL" id="CP002792">
    <property type="protein sequence ID" value="AEH06380.1"/>
    <property type="molecule type" value="Genomic_DNA"/>
</dbReference>
<protein>
    <submittedName>
        <fullName evidence="1">Uncharacterized protein</fullName>
    </submittedName>
</protein>
<dbReference type="HOGENOM" id="CLU_712928_0_0_2"/>
<gene>
    <name evidence="1" type="ordered locus">Metok_0393</name>
</gene>
<name>F8AKP7_METOI</name>